<accession>A0A6C0J3T9</accession>
<proteinExistence type="predicted"/>
<protein>
    <submittedName>
        <fullName evidence="1">Uncharacterized protein</fullName>
    </submittedName>
</protein>
<dbReference type="AlphaFoldDB" id="A0A6C0J3T9"/>
<name>A0A6C0J3T9_9ZZZZ</name>
<sequence length="81" mass="9434">MTTHLERVFYRDVIDAAPHKENINNVIKTSEIFNSDYTVSPGADRNRAWDLIKYIKKRIHTIHSDPYCRGCGEELRYCSCG</sequence>
<organism evidence="1">
    <name type="scientific">viral metagenome</name>
    <dbReference type="NCBI Taxonomy" id="1070528"/>
    <lineage>
        <taxon>unclassified sequences</taxon>
        <taxon>metagenomes</taxon>
        <taxon>organismal metagenomes</taxon>
    </lineage>
</organism>
<evidence type="ECO:0000313" key="1">
    <source>
        <dbReference type="EMBL" id="QHU00355.1"/>
    </source>
</evidence>
<dbReference type="EMBL" id="MN740327">
    <property type="protein sequence ID" value="QHU00355.1"/>
    <property type="molecule type" value="Genomic_DNA"/>
</dbReference>
<reference evidence="1" key="1">
    <citation type="journal article" date="2020" name="Nature">
        <title>Giant virus diversity and host interactions through global metagenomics.</title>
        <authorList>
            <person name="Schulz F."/>
            <person name="Roux S."/>
            <person name="Paez-Espino D."/>
            <person name="Jungbluth S."/>
            <person name="Walsh D.A."/>
            <person name="Denef V.J."/>
            <person name="McMahon K.D."/>
            <person name="Konstantinidis K.T."/>
            <person name="Eloe-Fadrosh E.A."/>
            <person name="Kyrpides N.C."/>
            <person name="Woyke T."/>
        </authorList>
    </citation>
    <scope>NUCLEOTIDE SEQUENCE</scope>
    <source>
        <strain evidence="1">GVMAG-M-3300025860-20</strain>
    </source>
</reference>